<evidence type="ECO:0000313" key="2">
    <source>
        <dbReference type="EMBL" id="TNN46342.1"/>
    </source>
</evidence>
<dbReference type="EMBL" id="SRLO01000794">
    <property type="protein sequence ID" value="TNN46342.1"/>
    <property type="molecule type" value="Genomic_DNA"/>
</dbReference>
<comment type="caution">
    <text evidence="2">The sequence shown here is derived from an EMBL/GenBank/DDBJ whole genome shotgun (WGS) entry which is preliminary data.</text>
</comment>
<sequence length="300" mass="32229">MQTVQHLRGAATVPAVAERAEDVQTGVAFAALPAAAAAAATAAALSPRWLLSLVLKVWSPAVAAPHAAPAAAPIRVVIHEPPETQYLDDSGGHHDEDERQAEPPVVTSQVVVGGQPQVGRAVGEKDEQGAEHPAAVQQGVGLPARGAAALPGGGVARLREAPGRVVIFHRHRCSIRLSGHVGQRGQRGVQTTLSPAMFYKSEEMCDLSSVFWVRYQLLQDDQRPHIQNHDSFQSTRHQSRSKALREVYGFQDFGPPTTAPTMYVGLLPIPAGIYILVKFMPVHLRPKLSRGRPQMAGLRI</sequence>
<keyword evidence="3" id="KW-1185">Reference proteome</keyword>
<evidence type="ECO:0000256" key="1">
    <source>
        <dbReference type="SAM" id="MobiDB-lite"/>
    </source>
</evidence>
<organism evidence="2 3">
    <name type="scientific">Liparis tanakae</name>
    <name type="common">Tanaka's snailfish</name>
    <dbReference type="NCBI Taxonomy" id="230148"/>
    <lineage>
        <taxon>Eukaryota</taxon>
        <taxon>Metazoa</taxon>
        <taxon>Chordata</taxon>
        <taxon>Craniata</taxon>
        <taxon>Vertebrata</taxon>
        <taxon>Euteleostomi</taxon>
        <taxon>Actinopterygii</taxon>
        <taxon>Neopterygii</taxon>
        <taxon>Teleostei</taxon>
        <taxon>Neoteleostei</taxon>
        <taxon>Acanthomorphata</taxon>
        <taxon>Eupercaria</taxon>
        <taxon>Perciformes</taxon>
        <taxon>Cottioidei</taxon>
        <taxon>Cottales</taxon>
        <taxon>Liparidae</taxon>
        <taxon>Liparis</taxon>
    </lineage>
</organism>
<name>A0A4Z2G1E8_9TELE</name>
<dbReference type="Proteomes" id="UP000314294">
    <property type="component" value="Unassembled WGS sequence"/>
</dbReference>
<accession>A0A4Z2G1E8</accession>
<dbReference type="AlphaFoldDB" id="A0A4Z2G1E8"/>
<reference evidence="2 3" key="1">
    <citation type="submission" date="2019-03" db="EMBL/GenBank/DDBJ databases">
        <title>First draft genome of Liparis tanakae, snailfish: a comprehensive survey of snailfish specific genes.</title>
        <authorList>
            <person name="Kim W."/>
            <person name="Song I."/>
            <person name="Jeong J.-H."/>
            <person name="Kim D."/>
            <person name="Kim S."/>
            <person name="Ryu S."/>
            <person name="Song J.Y."/>
            <person name="Lee S.K."/>
        </authorList>
    </citation>
    <scope>NUCLEOTIDE SEQUENCE [LARGE SCALE GENOMIC DNA]</scope>
    <source>
        <tissue evidence="2">Muscle</tissue>
    </source>
</reference>
<evidence type="ECO:0000313" key="3">
    <source>
        <dbReference type="Proteomes" id="UP000314294"/>
    </source>
</evidence>
<protein>
    <submittedName>
        <fullName evidence="2">Uncharacterized protein</fullName>
    </submittedName>
</protein>
<feature type="compositionally biased region" description="Basic and acidic residues" evidence="1">
    <location>
        <begin position="90"/>
        <end position="101"/>
    </location>
</feature>
<gene>
    <name evidence="2" type="ORF">EYF80_043460</name>
</gene>
<proteinExistence type="predicted"/>
<feature type="region of interest" description="Disordered" evidence="1">
    <location>
        <begin position="84"/>
        <end position="105"/>
    </location>
</feature>